<comment type="caution">
    <text evidence="3">The sequence shown here is derived from an EMBL/GenBank/DDBJ whole genome shotgun (WGS) entry which is preliminary data.</text>
</comment>
<evidence type="ECO:0000313" key="3">
    <source>
        <dbReference type="EMBL" id="MBN8197897.1"/>
    </source>
</evidence>
<keyword evidence="2" id="KW-0732">Signal</keyword>
<proteinExistence type="predicted"/>
<dbReference type="EMBL" id="JAEKJW010000003">
    <property type="protein sequence ID" value="MBN8197897.1"/>
    <property type="molecule type" value="Genomic_DNA"/>
</dbReference>
<dbReference type="InterPro" id="IPR006624">
    <property type="entry name" value="Beta-propeller_rpt_TECPR"/>
</dbReference>
<evidence type="ECO:0000256" key="2">
    <source>
        <dbReference type="SAM" id="SignalP"/>
    </source>
</evidence>
<accession>A0A8I1M9S1</accession>
<dbReference type="RefSeq" id="WP_206927968.1">
    <property type="nucleotide sequence ID" value="NZ_JAEKJW010000003.1"/>
</dbReference>
<dbReference type="Proteomes" id="UP000664405">
    <property type="component" value="Unassembled WGS sequence"/>
</dbReference>
<dbReference type="SMART" id="SM00706">
    <property type="entry name" value="TECPR"/>
    <property type="match status" value="6"/>
</dbReference>
<dbReference type="SUPFAM" id="SSF101898">
    <property type="entry name" value="NHL repeat"/>
    <property type="match status" value="3"/>
</dbReference>
<dbReference type="InterPro" id="IPR015943">
    <property type="entry name" value="WD40/YVTN_repeat-like_dom_sf"/>
</dbReference>
<dbReference type="Pfam" id="PF19193">
    <property type="entry name" value="Tectonin"/>
    <property type="match status" value="1"/>
</dbReference>
<evidence type="ECO:0000256" key="1">
    <source>
        <dbReference type="SAM" id="MobiDB-lite"/>
    </source>
</evidence>
<feature type="chain" id="PRO_5034502131" evidence="2">
    <location>
        <begin position="29"/>
        <end position="868"/>
    </location>
</feature>
<name>A0A8I1M9S1_9PROT</name>
<feature type="signal peptide" evidence="2">
    <location>
        <begin position="1"/>
        <end position="28"/>
    </location>
</feature>
<reference evidence="3" key="1">
    <citation type="submission" date="2020-12" db="EMBL/GenBank/DDBJ databases">
        <title>Oil enriched cultivation method for isolating marine PHA-producing bacteria.</title>
        <authorList>
            <person name="Zheng W."/>
            <person name="Yu S."/>
            <person name="Huang Y."/>
        </authorList>
    </citation>
    <scope>NUCLEOTIDE SEQUENCE</scope>
    <source>
        <strain evidence="3">SY-2-3</strain>
    </source>
</reference>
<feature type="region of interest" description="Disordered" evidence="1">
    <location>
        <begin position="327"/>
        <end position="351"/>
    </location>
</feature>
<sequence>MTLLFMRSCVVLLCIAFATIHPISHLHAQNSPASQNWTRLPGTAVDISINSDGQAYVVAPDGTPWRWDAEEQRWRKMSGDFVRISAAEGNRPWAVSSDGVVYRYNGLWWENKDTDVVDVAADTLGNVYIAKVDGALKKWNPLRSEWRQVDGTAYRIALDMTGNPWAVARDGRVRSFDGKDWINMPGRATDIAIGGNNAVVIVDAEGQIRMWDPARRSWRIVAGVNGAKATAAAPDGGPWAVLEGGAIMATTLLVAPEKIKTEKGRAPQSRAPQAVAPVENAPEAVASGVAATPISPPGAVPPPPAVAAPSSAPVPVPGIVSASDVSADAAGNGASQGASRTVAPSGGNDPVLDPATITTSEDITFTDTRQTAKVVSIGRDGSVFGLDAGGSIYRWSNSRRRFEDFPGTLVRIAVDADGNPWGISTLGRVFRHTGNLWKQIPGATGSDIAIGGDGSVVIADASGNLSKLNDTMTRFDRIPGQGISVAVAPEGTPWTIRSDGLVQRCDTSPCKIIRQRAKSISIGPDGSVYVVSDTQFLMRLAANGEDFEVVLTPGHIPESVAVGPNGFPWVVTKDTHVLASKFFDRDEQADRRIAASTAGDTTGSGNTAAVVDIPSDNAFTFSKNITFETFTTDLNTVDAMTVGQNDGFYIFGSPLSQGAKQLLKFNTKTKKFEQVSLSFSQDLIVFDVASDDSIWTNGNSSSSIYRLSSNGTVQRTYSVTSGNIRNLSIGSDGTVYVVIDDRLYHLKPGTNAFTKFNNDDVRKVAVGRAGDLWVADANNIVQQFTGTRFENRPLGQSTKIEDIGAGSDGSIYVTVFDGNAYVLKKWNATNSSFDKVNNINADKVDVLSDGRPWITDTNSNTDAKRAKD</sequence>
<dbReference type="SUPFAM" id="SSF69304">
    <property type="entry name" value="Tricorn protease N-terminal domain"/>
    <property type="match status" value="1"/>
</dbReference>
<evidence type="ECO:0000313" key="4">
    <source>
        <dbReference type="Proteomes" id="UP000664405"/>
    </source>
</evidence>
<organism evidence="3 4">
    <name type="scientific">Thalassospira povalilytica</name>
    <dbReference type="NCBI Taxonomy" id="732237"/>
    <lineage>
        <taxon>Bacteria</taxon>
        <taxon>Pseudomonadati</taxon>
        <taxon>Pseudomonadota</taxon>
        <taxon>Alphaproteobacteria</taxon>
        <taxon>Rhodospirillales</taxon>
        <taxon>Thalassospiraceae</taxon>
        <taxon>Thalassospira</taxon>
    </lineage>
</organism>
<dbReference type="Gene3D" id="2.130.10.10">
    <property type="entry name" value="YVTN repeat-like/Quinoprotein amine dehydrogenase"/>
    <property type="match status" value="1"/>
</dbReference>
<dbReference type="AlphaFoldDB" id="A0A8I1M9S1"/>
<gene>
    <name evidence="3" type="ORF">JF547_15630</name>
</gene>
<protein>
    <submittedName>
        <fullName evidence="3">Uncharacterized protein</fullName>
    </submittedName>
</protein>